<dbReference type="Gene3D" id="3.40.50.620">
    <property type="entry name" value="HUPs"/>
    <property type="match status" value="1"/>
</dbReference>
<dbReference type="InterPro" id="IPR002305">
    <property type="entry name" value="aa-tRNA-synth_Ic"/>
</dbReference>
<dbReference type="RefSeq" id="WP_249725513.1">
    <property type="nucleotide sequence ID" value="NZ_AP031286.1"/>
</dbReference>
<accession>A0ABM9FZV7</accession>
<dbReference type="InterPro" id="IPR014729">
    <property type="entry name" value="Rossmann-like_a/b/a_fold"/>
</dbReference>
<evidence type="ECO:0000313" key="11">
    <source>
        <dbReference type="Proteomes" id="UP001154322"/>
    </source>
</evidence>
<dbReference type="EMBL" id="CALYLO010000002">
    <property type="protein sequence ID" value="CAH8244728.1"/>
    <property type="molecule type" value="Genomic_DNA"/>
</dbReference>
<sequence length="143" mass="16345">MQERILTGDRVTGKLHIGHYAGSLKKRVELQHQFDTHLILADVQAPTTHFEHPELLQNHLRSVALDYVAAGIDPEKATIFMQSLIREIAELTAYFSIFVTVNSLRHNPTIKSEAKDRGYQEMHRQLKRSGKNQKGENRIGPHL</sequence>
<evidence type="ECO:0000313" key="10">
    <source>
        <dbReference type="EMBL" id="CAH8244728.1"/>
    </source>
</evidence>
<keyword evidence="7 8" id="KW-0030">Aminoacyl-tRNA synthetase</keyword>
<comment type="caution">
    <text evidence="10">The sequence shown here is derived from an EMBL/GenBank/DDBJ whole genome shotgun (WGS) entry which is preliminary data.</text>
</comment>
<evidence type="ECO:0000256" key="7">
    <source>
        <dbReference type="ARBA" id="ARBA00023146"/>
    </source>
</evidence>
<reference evidence="10" key="1">
    <citation type="submission" date="2022-06" db="EMBL/GenBank/DDBJ databases">
        <authorList>
            <person name="Dietemann V."/>
            <person name="Ory F."/>
            <person name="Dainat B."/>
            <person name="Oberhansli S."/>
        </authorList>
    </citation>
    <scope>NUCLEOTIDE SEQUENCE</scope>
    <source>
        <strain evidence="10">Ena-SAMPLE-TAB-26-04-2022-14:26:32:270-5432</strain>
    </source>
</reference>
<dbReference type="PANTHER" id="PTHR43766">
    <property type="entry name" value="TRYPTOPHAN--TRNA LIGASE, MITOCHONDRIAL"/>
    <property type="match status" value="1"/>
</dbReference>
<keyword evidence="5 8" id="KW-0067">ATP-binding</keyword>
<feature type="compositionally biased region" description="Basic and acidic residues" evidence="9">
    <location>
        <begin position="112"/>
        <end position="124"/>
    </location>
</feature>
<keyword evidence="3 8" id="KW-0436">Ligase</keyword>
<dbReference type="InterPro" id="IPR050203">
    <property type="entry name" value="Trp-tRNA_synthetase"/>
</dbReference>
<dbReference type="Proteomes" id="UP001154322">
    <property type="component" value="Unassembled WGS sequence"/>
</dbReference>
<feature type="region of interest" description="Disordered" evidence="9">
    <location>
        <begin position="112"/>
        <end position="143"/>
    </location>
</feature>
<evidence type="ECO:0000256" key="5">
    <source>
        <dbReference type="ARBA" id="ARBA00022840"/>
    </source>
</evidence>
<evidence type="ECO:0000256" key="4">
    <source>
        <dbReference type="ARBA" id="ARBA00022741"/>
    </source>
</evidence>
<comment type="similarity">
    <text evidence="1 8">Belongs to the class-I aminoacyl-tRNA synthetase family.</text>
</comment>
<protein>
    <recommendedName>
        <fullName evidence="2">tryptophan--tRNA ligase</fullName>
        <ecNumber evidence="2">6.1.1.2</ecNumber>
    </recommendedName>
</protein>
<keyword evidence="6 8" id="KW-0648">Protein biosynthesis</keyword>
<evidence type="ECO:0000256" key="3">
    <source>
        <dbReference type="ARBA" id="ARBA00022598"/>
    </source>
</evidence>
<evidence type="ECO:0000256" key="6">
    <source>
        <dbReference type="ARBA" id="ARBA00022917"/>
    </source>
</evidence>
<proteinExistence type="inferred from homology"/>
<dbReference type="SUPFAM" id="SSF52374">
    <property type="entry name" value="Nucleotidylyl transferase"/>
    <property type="match status" value="1"/>
</dbReference>
<evidence type="ECO:0000256" key="1">
    <source>
        <dbReference type="ARBA" id="ARBA00005594"/>
    </source>
</evidence>
<name>A0ABM9FZV7_9BACL</name>
<evidence type="ECO:0000256" key="2">
    <source>
        <dbReference type="ARBA" id="ARBA00013161"/>
    </source>
</evidence>
<organism evidence="10 11">
    <name type="scientific">Paenibacillus melissococcoides</name>
    <dbReference type="NCBI Taxonomy" id="2912268"/>
    <lineage>
        <taxon>Bacteria</taxon>
        <taxon>Bacillati</taxon>
        <taxon>Bacillota</taxon>
        <taxon>Bacilli</taxon>
        <taxon>Bacillales</taxon>
        <taxon>Paenibacillaceae</taxon>
        <taxon>Paenibacillus</taxon>
    </lineage>
</organism>
<dbReference type="PRINTS" id="PR01039">
    <property type="entry name" value="TRNASYNTHTRP"/>
</dbReference>
<gene>
    <name evidence="10" type="ORF">WJ0W_001958</name>
</gene>
<keyword evidence="11" id="KW-1185">Reference proteome</keyword>
<keyword evidence="4 8" id="KW-0547">Nucleotide-binding</keyword>
<evidence type="ECO:0000256" key="9">
    <source>
        <dbReference type="SAM" id="MobiDB-lite"/>
    </source>
</evidence>
<dbReference type="PANTHER" id="PTHR43766:SF1">
    <property type="entry name" value="TRYPTOPHAN--TRNA LIGASE, MITOCHONDRIAL"/>
    <property type="match status" value="1"/>
</dbReference>
<evidence type="ECO:0000256" key="8">
    <source>
        <dbReference type="RuleBase" id="RU363036"/>
    </source>
</evidence>
<dbReference type="EC" id="6.1.1.2" evidence="2"/>
<dbReference type="Pfam" id="PF00579">
    <property type="entry name" value="tRNA-synt_1b"/>
    <property type="match status" value="1"/>
</dbReference>
<dbReference type="InterPro" id="IPR002306">
    <property type="entry name" value="Trp-tRNA-ligase"/>
</dbReference>
<feature type="compositionally biased region" description="Basic and acidic residues" evidence="9">
    <location>
        <begin position="133"/>
        <end position="143"/>
    </location>
</feature>